<evidence type="ECO:0000313" key="2">
    <source>
        <dbReference type="Proteomes" id="UP000318307"/>
    </source>
</evidence>
<accession>A0A562S1Y2</accession>
<dbReference type="RefSeq" id="WP_144682526.1">
    <property type="nucleotide sequence ID" value="NZ_VLLC01000004.1"/>
</dbReference>
<proteinExistence type="predicted"/>
<name>A0A562S1Y2_9BACT</name>
<dbReference type="Proteomes" id="UP000318307">
    <property type="component" value="Unassembled WGS sequence"/>
</dbReference>
<dbReference type="Gene3D" id="3.40.190.10">
    <property type="entry name" value="Periplasmic binding protein-like II"/>
    <property type="match status" value="2"/>
</dbReference>
<dbReference type="EMBL" id="VLLC01000004">
    <property type="protein sequence ID" value="TWI75327.1"/>
    <property type="molecule type" value="Genomic_DNA"/>
</dbReference>
<gene>
    <name evidence="1" type="ORF">LZ24_00778</name>
</gene>
<comment type="caution">
    <text evidence="1">The sequence shown here is derived from an EMBL/GenBank/DDBJ whole genome shotgun (WGS) entry which is preliminary data.</text>
</comment>
<evidence type="ECO:0000313" key="1">
    <source>
        <dbReference type="EMBL" id="TWI75327.1"/>
    </source>
</evidence>
<dbReference type="PANTHER" id="PTHR35841:SF1">
    <property type="entry name" value="PHOSPHONATES-BINDING PERIPLASMIC PROTEIN"/>
    <property type="match status" value="1"/>
</dbReference>
<dbReference type="OrthoDB" id="5414434at2"/>
<sequence length="272" mass="30208">MRSAFIFTSIFFLLSVTVAAAGTVYRFSMLPLHSPDEVMERIAPMALYLSLRTGENIIPVVYRDYAEYESRVLSGELAIGYQNPSVYIKISDIHEPLFLAEDGLGGSRFRGLVIVRSDSPVQSLSDLRGKRIGIVGKTSTGGFLSPRLTLQKAGLEAGRDYRVIEATDNTQENVIFSVHLNEVDAGFIRESALHMADTYLPPGRIRVLAEGEWIPNYCISVNRNLPEKLKNAIRKALSEIRPGDPVFRNLHITGLHPVDDTVFDGIREAASR</sequence>
<reference evidence="1 2" key="1">
    <citation type="submission" date="2019-07" db="EMBL/GenBank/DDBJ databases">
        <title>Genome sequencing of 100 strains of the haloalkaliphilic chemolithoautotrophic sulfur-oxidizing bacterium Thioalkalivibrio.</title>
        <authorList>
            <person name="Muyzer G."/>
        </authorList>
    </citation>
    <scope>NUCLEOTIDE SEQUENCE [LARGE SCALE GENOMIC DNA]</scope>
    <source>
        <strain evidence="1 2">ASO4-4</strain>
    </source>
</reference>
<dbReference type="PANTHER" id="PTHR35841">
    <property type="entry name" value="PHOSPHONATES-BINDING PERIPLASMIC PROTEIN"/>
    <property type="match status" value="1"/>
</dbReference>
<protein>
    <submittedName>
        <fullName evidence="1">Phosphonate transport system substrate-binding protein</fullName>
    </submittedName>
</protein>
<organism evidence="1 2">
    <name type="scientific">Desulfobotulus alkaliphilus</name>
    <dbReference type="NCBI Taxonomy" id="622671"/>
    <lineage>
        <taxon>Bacteria</taxon>
        <taxon>Pseudomonadati</taxon>
        <taxon>Thermodesulfobacteriota</taxon>
        <taxon>Desulfobacteria</taxon>
        <taxon>Desulfobacterales</taxon>
        <taxon>Desulfobacteraceae</taxon>
        <taxon>Desulfobotulus</taxon>
    </lineage>
</organism>
<keyword evidence="2" id="KW-1185">Reference proteome</keyword>
<dbReference type="AlphaFoldDB" id="A0A562S1Y2"/>
<dbReference type="SUPFAM" id="SSF53850">
    <property type="entry name" value="Periplasmic binding protein-like II"/>
    <property type="match status" value="1"/>
</dbReference>
<dbReference type="Pfam" id="PF12974">
    <property type="entry name" value="Phosphonate-bd"/>
    <property type="match status" value="1"/>
</dbReference>